<feature type="compositionally biased region" description="Low complexity" evidence="1">
    <location>
        <begin position="23"/>
        <end position="32"/>
    </location>
</feature>
<feature type="compositionally biased region" description="Low complexity" evidence="1">
    <location>
        <begin position="44"/>
        <end position="56"/>
    </location>
</feature>
<sequence>MLLFPLSRHIFHGQQVDPPPPSSSSSSSYFSPLDDDFLSKLNYPTKTSTPPSQPTSGFRRRNTDDGELDIFGAEKYFSGGLDREPKPPPSLTPLQEHPPKKESKPNSRWLKLRSSSTPSASSEASWTSRSALLGAHARPQKQGTTGKSFLGGVFGCRCSCSDRKSVDVDGGAIPEVPTSSKTSNAAVVGGGEEKARVSLEVFRSPFSEAEMLGSSPQRRLMLLALNSGRMNNGAKDDDDVCSESSSDLFEIESISVSRTRALYEDARSTTSCSYPPSEASVAWSVATTGDAGARAKVETGEVGASGRRQSRVSFMSCSSERAVSVVAAGTHLRTGSVVAATAGRFDGPRVLSRSYSARVPQPAGHAQRGVCAACDRHLCSDWRNTGLT</sequence>
<feature type="compositionally biased region" description="Low complexity" evidence="1">
    <location>
        <begin position="113"/>
        <end position="125"/>
    </location>
</feature>
<keyword evidence="2" id="KW-0808">Transferase</keyword>
<dbReference type="PANTHER" id="PTHR33781">
    <property type="entry name" value="PROTEIN PHYTOCHROME KINASE SUBSTRATE 1-RELATED"/>
    <property type="match status" value="1"/>
</dbReference>
<dbReference type="AlphaFoldDB" id="A0AAV9EPJ5"/>
<reference evidence="2" key="1">
    <citation type="journal article" date="2023" name="Nat. Commun.">
        <title>Diploid and tetraploid genomes of Acorus and the evolution of monocots.</title>
        <authorList>
            <person name="Ma L."/>
            <person name="Liu K.W."/>
            <person name="Li Z."/>
            <person name="Hsiao Y.Y."/>
            <person name="Qi Y."/>
            <person name="Fu T."/>
            <person name="Tang G.D."/>
            <person name="Zhang D."/>
            <person name="Sun W.H."/>
            <person name="Liu D.K."/>
            <person name="Li Y."/>
            <person name="Chen G.Z."/>
            <person name="Liu X.D."/>
            <person name="Liao X.Y."/>
            <person name="Jiang Y.T."/>
            <person name="Yu X."/>
            <person name="Hao Y."/>
            <person name="Huang J."/>
            <person name="Zhao X.W."/>
            <person name="Ke S."/>
            <person name="Chen Y.Y."/>
            <person name="Wu W.L."/>
            <person name="Hsu J.L."/>
            <person name="Lin Y.F."/>
            <person name="Huang M.D."/>
            <person name="Li C.Y."/>
            <person name="Huang L."/>
            <person name="Wang Z.W."/>
            <person name="Zhao X."/>
            <person name="Zhong W.Y."/>
            <person name="Peng D.H."/>
            <person name="Ahmad S."/>
            <person name="Lan S."/>
            <person name="Zhang J.S."/>
            <person name="Tsai W.C."/>
            <person name="Van de Peer Y."/>
            <person name="Liu Z.J."/>
        </authorList>
    </citation>
    <scope>NUCLEOTIDE SEQUENCE</scope>
    <source>
        <strain evidence="2">CP</strain>
    </source>
</reference>
<feature type="region of interest" description="Disordered" evidence="1">
    <location>
        <begin position="12"/>
        <end position="125"/>
    </location>
</feature>
<gene>
    <name evidence="2" type="primary">PKS2</name>
    <name evidence="2" type="ORF">QJS10_CPA06g00522</name>
</gene>
<dbReference type="EMBL" id="JAUJYO010000006">
    <property type="protein sequence ID" value="KAK1314889.1"/>
    <property type="molecule type" value="Genomic_DNA"/>
</dbReference>
<dbReference type="GO" id="GO:0009638">
    <property type="term" value="P:phototropism"/>
    <property type="evidence" value="ECO:0007669"/>
    <property type="project" value="InterPro"/>
</dbReference>
<dbReference type="InterPro" id="IPR039615">
    <property type="entry name" value="PKS"/>
</dbReference>
<keyword evidence="3" id="KW-1185">Reference proteome</keyword>
<keyword evidence="2" id="KW-0418">Kinase</keyword>
<name>A0AAV9EPJ5_ACOCL</name>
<protein>
    <submittedName>
        <fullName evidence="2">Protein PHYTOCHROME KINASE SUBSTRATE 2</fullName>
    </submittedName>
</protein>
<organism evidence="2 3">
    <name type="scientific">Acorus calamus</name>
    <name type="common">Sweet flag</name>
    <dbReference type="NCBI Taxonomy" id="4465"/>
    <lineage>
        <taxon>Eukaryota</taxon>
        <taxon>Viridiplantae</taxon>
        <taxon>Streptophyta</taxon>
        <taxon>Embryophyta</taxon>
        <taxon>Tracheophyta</taxon>
        <taxon>Spermatophyta</taxon>
        <taxon>Magnoliopsida</taxon>
        <taxon>Liliopsida</taxon>
        <taxon>Acoraceae</taxon>
        <taxon>Acorus</taxon>
    </lineage>
</organism>
<evidence type="ECO:0000313" key="2">
    <source>
        <dbReference type="EMBL" id="KAK1314889.1"/>
    </source>
</evidence>
<accession>A0AAV9EPJ5</accession>
<dbReference type="GO" id="GO:0016301">
    <property type="term" value="F:kinase activity"/>
    <property type="evidence" value="ECO:0007669"/>
    <property type="project" value="UniProtKB-KW"/>
</dbReference>
<evidence type="ECO:0000313" key="3">
    <source>
        <dbReference type="Proteomes" id="UP001180020"/>
    </source>
</evidence>
<comment type="caution">
    <text evidence="2">The sequence shown here is derived from an EMBL/GenBank/DDBJ whole genome shotgun (WGS) entry which is preliminary data.</text>
</comment>
<reference evidence="2" key="2">
    <citation type="submission" date="2023-06" db="EMBL/GenBank/DDBJ databases">
        <authorList>
            <person name="Ma L."/>
            <person name="Liu K.-W."/>
            <person name="Li Z."/>
            <person name="Hsiao Y.-Y."/>
            <person name="Qi Y."/>
            <person name="Fu T."/>
            <person name="Tang G."/>
            <person name="Zhang D."/>
            <person name="Sun W.-H."/>
            <person name="Liu D.-K."/>
            <person name="Li Y."/>
            <person name="Chen G.-Z."/>
            <person name="Liu X.-D."/>
            <person name="Liao X.-Y."/>
            <person name="Jiang Y.-T."/>
            <person name="Yu X."/>
            <person name="Hao Y."/>
            <person name="Huang J."/>
            <person name="Zhao X.-W."/>
            <person name="Ke S."/>
            <person name="Chen Y.-Y."/>
            <person name="Wu W.-L."/>
            <person name="Hsu J.-L."/>
            <person name="Lin Y.-F."/>
            <person name="Huang M.-D."/>
            <person name="Li C.-Y."/>
            <person name="Huang L."/>
            <person name="Wang Z.-W."/>
            <person name="Zhao X."/>
            <person name="Zhong W.-Y."/>
            <person name="Peng D.-H."/>
            <person name="Ahmad S."/>
            <person name="Lan S."/>
            <person name="Zhang J.-S."/>
            <person name="Tsai W.-C."/>
            <person name="Van De Peer Y."/>
            <person name="Liu Z.-J."/>
        </authorList>
    </citation>
    <scope>NUCLEOTIDE SEQUENCE</scope>
    <source>
        <strain evidence="2">CP</strain>
        <tissue evidence="2">Leaves</tissue>
    </source>
</reference>
<dbReference type="Proteomes" id="UP001180020">
    <property type="component" value="Unassembled WGS sequence"/>
</dbReference>
<proteinExistence type="predicted"/>
<dbReference type="PANTHER" id="PTHR33781:SF4">
    <property type="entry name" value="PROTEIN PHYTOCHROME KINASE SUBSTRATE 1"/>
    <property type="match status" value="1"/>
</dbReference>
<evidence type="ECO:0000256" key="1">
    <source>
        <dbReference type="SAM" id="MobiDB-lite"/>
    </source>
</evidence>